<dbReference type="AlphaFoldDB" id="A0A091MWF2"/>
<gene>
    <name evidence="1" type="ORF">N311_10553</name>
</gene>
<protein>
    <submittedName>
        <fullName evidence="1">Uncharacterized protein</fullName>
    </submittedName>
</protein>
<keyword evidence="2" id="KW-1185">Reference proteome</keyword>
<proteinExistence type="predicted"/>
<name>A0A091MWF2_APAVI</name>
<evidence type="ECO:0000313" key="1">
    <source>
        <dbReference type="EMBL" id="KFP81611.1"/>
    </source>
</evidence>
<evidence type="ECO:0000313" key="2">
    <source>
        <dbReference type="Proteomes" id="UP000054244"/>
    </source>
</evidence>
<dbReference type="Proteomes" id="UP000054244">
    <property type="component" value="Unassembled WGS sequence"/>
</dbReference>
<sequence>EEPPAHQLLGDPTSEHSLSVISCPSALPGLNQPFSSSGYYPYYRAEGKLCTDPTLGVSGTEGWENKERDQGEETKFWHLGAGCLV</sequence>
<organism evidence="1 2">
    <name type="scientific">Apaloderma vittatum</name>
    <name type="common">Bar-tailed trogon</name>
    <dbReference type="NCBI Taxonomy" id="57397"/>
    <lineage>
        <taxon>Eukaryota</taxon>
        <taxon>Metazoa</taxon>
        <taxon>Chordata</taxon>
        <taxon>Craniata</taxon>
        <taxon>Vertebrata</taxon>
        <taxon>Euteleostomi</taxon>
        <taxon>Archelosauria</taxon>
        <taxon>Archosauria</taxon>
        <taxon>Dinosauria</taxon>
        <taxon>Saurischia</taxon>
        <taxon>Theropoda</taxon>
        <taxon>Coelurosauria</taxon>
        <taxon>Aves</taxon>
        <taxon>Neognathae</taxon>
        <taxon>Neoaves</taxon>
        <taxon>Telluraves</taxon>
        <taxon>Coraciimorphae</taxon>
        <taxon>Trogoniformes</taxon>
        <taxon>Trogonidae</taxon>
        <taxon>Apaloderma</taxon>
    </lineage>
</organism>
<dbReference type="EMBL" id="KL372717">
    <property type="protein sequence ID" value="KFP81611.1"/>
    <property type="molecule type" value="Genomic_DNA"/>
</dbReference>
<feature type="non-terminal residue" evidence="1">
    <location>
        <position position="1"/>
    </location>
</feature>
<reference evidence="1 2" key="1">
    <citation type="submission" date="2014-04" db="EMBL/GenBank/DDBJ databases">
        <title>Genome evolution of avian class.</title>
        <authorList>
            <person name="Zhang G."/>
            <person name="Li C."/>
        </authorList>
    </citation>
    <scope>NUCLEOTIDE SEQUENCE [LARGE SCALE GENOMIC DNA]</scope>
    <source>
        <strain evidence="1">BGI_N311</strain>
    </source>
</reference>
<feature type="non-terminal residue" evidence="1">
    <location>
        <position position="85"/>
    </location>
</feature>
<accession>A0A091MWF2</accession>